<dbReference type="Proteomes" id="UP000008068">
    <property type="component" value="Unassembled WGS sequence"/>
</dbReference>
<dbReference type="InParanoid" id="G0NCB3"/>
<evidence type="ECO:0000256" key="2">
    <source>
        <dbReference type="SAM" id="SignalP"/>
    </source>
</evidence>
<proteinExistence type="predicted"/>
<dbReference type="AlphaFoldDB" id="G0NCB3"/>
<organism evidence="4">
    <name type="scientific">Caenorhabditis brenneri</name>
    <name type="common">Nematode worm</name>
    <dbReference type="NCBI Taxonomy" id="135651"/>
    <lineage>
        <taxon>Eukaryota</taxon>
        <taxon>Metazoa</taxon>
        <taxon>Ecdysozoa</taxon>
        <taxon>Nematoda</taxon>
        <taxon>Chromadorea</taxon>
        <taxon>Rhabditida</taxon>
        <taxon>Rhabditina</taxon>
        <taxon>Rhabditomorpha</taxon>
        <taxon>Rhabditoidea</taxon>
        <taxon>Rhabditidae</taxon>
        <taxon>Peloderinae</taxon>
        <taxon>Caenorhabditis</taxon>
    </lineage>
</organism>
<gene>
    <name evidence="3" type="ORF">CAEBREN_08640</name>
</gene>
<accession>G0NCB3</accession>
<feature type="chain" id="PRO_5003404713" evidence="2">
    <location>
        <begin position="22"/>
        <end position="88"/>
    </location>
</feature>
<keyword evidence="2" id="KW-0732">Signal</keyword>
<keyword evidence="1" id="KW-0472">Membrane</keyword>
<keyword evidence="1" id="KW-0812">Transmembrane</keyword>
<protein>
    <submittedName>
        <fullName evidence="3">Uncharacterized protein</fullName>
    </submittedName>
</protein>
<feature type="signal peptide" evidence="2">
    <location>
        <begin position="1"/>
        <end position="21"/>
    </location>
</feature>
<dbReference type="HOGENOM" id="CLU_2471065_0_0_1"/>
<evidence type="ECO:0000313" key="3">
    <source>
        <dbReference type="EMBL" id="EGT57388.1"/>
    </source>
</evidence>
<keyword evidence="4" id="KW-1185">Reference proteome</keyword>
<feature type="transmembrane region" description="Helical" evidence="1">
    <location>
        <begin position="37"/>
        <end position="54"/>
    </location>
</feature>
<name>G0NCB3_CAEBE</name>
<evidence type="ECO:0000256" key="1">
    <source>
        <dbReference type="SAM" id="Phobius"/>
    </source>
</evidence>
<evidence type="ECO:0000313" key="4">
    <source>
        <dbReference type="Proteomes" id="UP000008068"/>
    </source>
</evidence>
<dbReference type="EMBL" id="GL379861">
    <property type="protein sequence ID" value="EGT57388.1"/>
    <property type="molecule type" value="Genomic_DNA"/>
</dbReference>
<keyword evidence="1" id="KW-1133">Transmembrane helix</keyword>
<reference evidence="4" key="1">
    <citation type="submission" date="2011-07" db="EMBL/GenBank/DDBJ databases">
        <authorList>
            <consortium name="Caenorhabditis brenneri Sequencing and Analysis Consortium"/>
            <person name="Wilson R.K."/>
        </authorList>
    </citation>
    <scope>NUCLEOTIDE SEQUENCE [LARGE SCALE GENOMIC DNA]</scope>
    <source>
        <strain evidence="4">PB2801</strain>
    </source>
</reference>
<sequence length="88" mass="10216">MKSKHLMAILIVILIASSAQAELMGQIDKFFQTHQWLIMVFAFCYMISLFVYIFKCCNPFGPFCAEKGTSGRNIKKDYYQDFIELDTI</sequence>